<dbReference type="GO" id="GO:0051082">
    <property type="term" value="F:unfolded protein binding"/>
    <property type="evidence" value="ECO:0007669"/>
    <property type="project" value="InterPro"/>
</dbReference>
<evidence type="ECO:0000256" key="5">
    <source>
        <dbReference type="ARBA" id="ARBA00022771"/>
    </source>
</evidence>
<keyword evidence="2" id="KW-0235">DNA replication</keyword>
<keyword evidence="5" id="KW-0863">Zinc-finger</keyword>
<proteinExistence type="inferred from homology"/>
<dbReference type="GO" id="GO:0031072">
    <property type="term" value="F:heat shock protein binding"/>
    <property type="evidence" value="ECO:0007669"/>
    <property type="project" value="InterPro"/>
</dbReference>
<keyword evidence="8" id="KW-0143">Chaperone</keyword>
<gene>
    <name evidence="11" type="ORF">MNB_SV-15-856</name>
</gene>
<evidence type="ECO:0000259" key="10">
    <source>
        <dbReference type="PROSITE" id="PS51188"/>
    </source>
</evidence>
<dbReference type="InterPro" id="IPR036410">
    <property type="entry name" value="HSP_DnaJ_Cys-rich_dom_sf"/>
</dbReference>
<keyword evidence="4" id="KW-0677">Repeat</keyword>
<dbReference type="GO" id="GO:0005737">
    <property type="term" value="C:cytoplasm"/>
    <property type="evidence" value="ECO:0007669"/>
    <property type="project" value="TreeGrafter"/>
</dbReference>
<dbReference type="FunFam" id="1.10.287.110:FF:000034">
    <property type="entry name" value="Chaperone protein DnaJ"/>
    <property type="match status" value="1"/>
</dbReference>
<dbReference type="HAMAP" id="MF_01152">
    <property type="entry name" value="DnaJ"/>
    <property type="match status" value="1"/>
</dbReference>
<dbReference type="SUPFAM" id="SSF49493">
    <property type="entry name" value="HSP40/DnaJ peptide-binding domain"/>
    <property type="match status" value="2"/>
</dbReference>
<dbReference type="CDD" id="cd10719">
    <property type="entry name" value="DnaJ_zf"/>
    <property type="match status" value="1"/>
</dbReference>
<dbReference type="NCBIfam" id="TIGR02349">
    <property type="entry name" value="DnaJ_bact"/>
    <property type="match status" value="1"/>
</dbReference>
<dbReference type="CDD" id="cd06257">
    <property type="entry name" value="DnaJ"/>
    <property type="match status" value="1"/>
</dbReference>
<dbReference type="AlphaFoldDB" id="A0A1W1EKA0"/>
<dbReference type="InterPro" id="IPR012724">
    <property type="entry name" value="DnaJ"/>
</dbReference>
<dbReference type="SUPFAM" id="SSF57938">
    <property type="entry name" value="DnaJ/Hsp40 cysteine-rich domain"/>
    <property type="match status" value="1"/>
</dbReference>
<dbReference type="EMBL" id="FRYL01000038">
    <property type="protein sequence ID" value="SHO81290.1"/>
    <property type="molecule type" value="Genomic_DNA"/>
</dbReference>
<dbReference type="GO" id="GO:0008270">
    <property type="term" value="F:zinc ion binding"/>
    <property type="evidence" value="ECO:0007669"/>
    <property type="project" value="UniProtKB-KW"/>
</dbReference>
<evidence type="ECO:0000256" key="1">
    <source>
        <dbReference type="ARBA" id="ARBA00022490"/>
    </source>
</evidence>
<dbReference type="GO" id="GO:0006260">
    <property type="term" value="P:DNA replication"/>
    <property type="evidence" value="ECO:0007669"/>
    <property type="project" value="UniProtKB-KW"/>
</dbReference>
<dbReference type="PRINTS" id="PR00625">
    <property type="entry name" value="JDOMAIN"/>
</dbReference>
<evidence type="ECO:0000256" key="8">
    <source>
        <dbReference type="ARBA" id="ARBA00023186"/>
    </source>
</evidence>
<dbReference type="PANTHER" id="PTHR43096">
    <property type="entry name" value="DNAJ HOMOLOG 1, MITOCHONDRIAL-RELATED"/>
    <property type="match status" value="1"/>
</dbReference>
<feature type="domain" description="J" evidence="9">
    <location>
        <begin position="5"/>
        <end position="70"/>
    </location>
</feature>
<dbReference type="Gene3D" id="1.10.287.110">
    <property type="entry name" value="DnaJ domain"/>
    <property type="match status" value="1"/>
</dbReference>
<evidence type="ECO:0000256" key="3">
    <source>
        <dbReference type="ARBA" id="ARBA00022723"/>
    </source>
</evidence>
<keyword evidence="1" id="KW-0963">Cytoplasm</keyword>
<dbReference type="Pfam" id="PF00226">
    <property type="entry name" value="DnaJ"/>
    <property type="match status" value="1"/>
</dbReference>
<dbReference type="GO" id="GO:0009408">
    <property type="term" value="P:response to heat"/>
    <property type="evidence" value="ECO:0007669"/>
    <property type="project" value="InterPro"/>
</dbReference>
<accession>A0A1W1EKA0</accession>
<keyword evidence="7" id="KW-0346">Stress response</keyword>
<feature type="domain" description="CR-type" evidence="10">
    <location>
        <begin position="130"/>
        <end position="207"/>
    </location>
</feature>
<keyword evidence="3" id="KW-0479">Metal-binding</keyword>
<dbReference type="Gene3D" id="2.10.230.10">
    <property type="entry name" value="Heat shock protein DnaJ, cysteine-rich domain"/>
    <property type="match status" value="1"/>
</dbReference>
<dbReference type="InterPro" id="IPR036869">
    <property type="entry name" value="J_dom_sf"/>
</dbReference>
<dbReference type="FunFam" id="2.10.230.10:FF:000002">
    <property type="entry name" value="Molecular chaperone DnaJ"/>
    <property type="match status" value="1"/>
</dbReference>
<evidence type="ECO:0000256" key="6">
    <source>
        <dbReference type="ARBA" id="ARBA00022833"/>
    </source>
</evidence>
<dbReference type="PROSITE" id="PS51188">
    <property type="entry name" value="ZF_CR"/>
    <property type="match status" value="1"/>
</dbReference>
<dbReference type="CDD" id="cd10747">
    <property type="entry name" value="DnaJ_C"/>
    <property type="match status" value="1"/>
</dbReference>
<dbReference type="NCBIfam" id="NF008035">
    <property type="entry name" value="PRK10767.1"/>
    <property type="match status" value="1"/>
</dbReference>
<dbReference type="PROSITE" id="PS00636">
    <property type="entry name" value="DNAJ_1"/>
    <property type="match status" value="1"/>
</dbReference>
<evidence type="ECO:0000256" key="7">
    <source>
        <dbReference type="ARBA" id="ARBA00023016"/>
    </source>
</evidence>
<sequence length="368" mass="41336">MKELDYYEVLEVSRDASSSVLKKAYRKLAMKYHPDRNPDNKEAEDNFKIVNEAYQVLSDDKKRAIYDQYGKAGLEGQSTGSGFGNMDDIMDIFNNMFGGGGGSRRRDPSQKYSLDFEINLDLAFNEAIFGCKKEIKIKYKTACDDCSGTGAKDGNMTSCSYCNGQGQVVMQQGFMQFAQECPKCKGVGKEAKDKCKTCKGKGYREVDDTITIDIPAGIDTGNRLRAQGYGNEDKNGRRGDLYIVFRVAEDEHFIRNGNDVYVEVPLFFTQALLGESITIPSLEGELKLDLKIGIKDKEQIIFAGKGIADVHTGKKGRLIAQIKIIKPKKLTSKQRELLMELEESFEIESKPHKSIFDTTIERVKGWFK</sequence>
<keyword evidence="6" id="KW-0862">Zinc</keyword>
<dbReference type="PANTHER" id="PTHR43096:SF48">
    <property type="entry name" value="CHAPERONE PROTEIN DNAJ"/>
    <property type="match status" value="1"/>
</dbReference>
<organism evidence="11">
    <name type="scientific">hydrothermal vent metagenome</name>
    <dbReference type="NCBI Taxonomy" id="652676"/>
    <lineage>
        <taxon>unclassified sequences</taxon>
        <taxon>metagenomes</taxon>
        <taxon>ecological metagenomes</taxon>
    </lineage>
</organism>
<dbReference type="SUPFAM" id="SSF46565">
    <property type="entry name" value="Chaperone J-domain"/>
    <property type="match status" value="1"/>
</dbReference>
<evidence type="ECO:0000313" key="11">
    <source>
        <dbReference type="EMBL" id="SHO81290.1"/>
    </source>
</evidence>
<dbReference type="Pfam" id="PF00684">
    <property type="entry name" value="DnaJ_CXXCXGXG"/>
    <property type="match status" value="1"/>
</dbReference>
<dbReference type="InterPro" id="IPR008971">
    <property type="entry name" value="HSP40/DnaJ_pept-bd"/>
</dbReference>
<dbReference type="SMART" id="SM00271">
    <property type="entry name" value="DnaJ"/>
    <property type="match status" value="1"/>
</dbReference>
<name>A0A1W1EKA0_9ZZZZ</name>
<dbReference type="GO" id="GO:0005524">
    <property type="term" value="F:ATP binding"/>
    <property type="evidence" value="ECO:0007669"/>
    <property type="project" value="InterPro"/>
</dbReference>
<dbReference type="GO" id="GO:0042026">
    <property type="term" value="P:protein refolding"/>
    <property type="evidence" value="ECO:0007669"/>
    <property type="project" value="TreeGrafter"/>
</dbReference>
<dbReference type="Gene3D" id="2.60.260.20">
    <property type="entry name" value="Urease metallochaperone UreE, N-terminal domain"/>
    <property type="match status" value="2"/>
</dbReference>
<dbReference type="PROSITE" id="PS50076">
    <property type="entry name" value="DNAJ_2"/>
    <property type="match status" value="1"/>
</dbReference>
<dbReference type="InterPro" id="IPR018253">
    <property type="entry name" value="DnaJ_domain_CS"/>
</dbReference>
<evidence type="ECO:0000256" key="4">
    <source>
        <dbReference type="ARBA" id="ARBA00022737"/>
    </source>
</evidence>
<dbReference type="Pfam" id="PF01556">
    <property type="entry name" value="DnaJ_C"/>
    <property type="match status" value="1"/>
</dbReference>
<dbReference type="InterPro" id="IPR001623">
    <property type="entry name" value="DnaJ_domain"/>
</dbReference>
<evidence type="ECO:0000259" key="9">
    <source>
        <dbReference type="PROSITE" id="PS50076"/>
    </source>
</evidence>
<protein>
    <submittedName>
        <fullName evidence="11">Chaperone protein DnaJ</fullName>
    </submittedName>
</protein>
<evidence type="ECO:0000256" key="2">
    <source>
        <dbReference type="ARBA" id="ARBA00022705"/>
    </source>
</evidence>
<reference evidence="11" key="1">
    <citation type="submission" date="2016-10" db="EMBL/GenBank/DDBJ databases">
        <authorList>
            <person name="de Groot N.N."/>
        </authorList>
    </citation>
    <scope>NUCLEOTIDE SEQUENCE</scope>
</reference>
<dbReference type="InterPro" id="IPR001305">
    <property type="entry name" value="HSP_DnaJ_Cys-rich_dom"/>
</dbReference>
<dbReference type="InterPro" id="IPR002939">
    <property type="entry name" value="DnaJ_C"/>
</dbReference>